<dbReference type="GO" id="GO:0009307">
    <property type="term" value="P:DNA restriction-modification system"/>
    <property type="evidence" value="ECO:0007669"/>
    <property type="project" value="InterPro"/>
</dbReference>
<accession>A0A843SJ78</accession>
<sequence>MSILDFREIPTANAAERNKLRRTSTTVQPEGLDAFEKFAEEFFEKIKNFDIIQRVARGQDLSVDLIAVKDGKRHLISCKHYAHGDKAVGPGHETDITDALLAHHCVVFVGFYSTSPTNGLVAQLDKMGSNDLLPFSSIIFKSSDIESALLDKDDASGWLLAARYFPKSFGNLYRRFVVPIQHYKDRDVTKTAGGFELHGPGGGITNGTKEELLRQGNEYVTNQVHIAFFREALKEFIDIFPSYFKIRQGAVLNAIGLDDISPDWNAALTTPPRAPAESTNEPIIVCAVWSFWDAQRAMECYLNHRKVTNEGNLATHQVHLLKMHSKFQAFASVPQFAAQGYRNILARLVAFAPAPPLKQIAEPGQSLIDASGDLIPWTFAKEAGLEFLNEKLFR</sequence>
<dbReference type="EMBL" id="WHUF01000006">
    <property type="protein sequence ID" value="MQA22233.1"/>
    <property type="molecule type" value="Genomic_DNA"/>
</dbReference>
<protein>
    <recommendedName>
        <fullName evidence="1">Restriction endonuclease type IV Mrr domain-containing protein</fullName>
    </recommendedName>
</protein>
<dbReference type="SUPFAM" id="SSF52980">
    <property type="entry name" value="Restriction endonuclease-like"/>
    <property type="match status" value="1"/>
</dbReference>
<gene>
    <name evidence="2" type="ORF">GEV01_22210</name>
</gene>
<dbReference type="AlphaFoldDB" id="A0A843SJ78"/>
<dbReference type="GO" id="GO:0004519">
    <property type="term" value="F:endonuclease activity"/>
    <property type="evidence" value="ECO:0007669"/>
    <property type="project" value="InterPro"/>
</dbReference>
<dbReference type="GO" id="GO:0003677">
    <property type="term" value="F:DNA binding"/>
    <property type="evidence" value="ECO:0007669"/>
    <property type="project" value="InterPro"/>
</dbReference>
<evidence type="ECO:0000313" key="2">
    <source>
        <dbReference type="EMBL" id="MQA22233.1"/>
    </source>
</evidence>
<organism evidence="2 3">
    <name type="scientific">Rugamonas rivuli</name>
    <dbReference type="NCBI Taxonomy" id="2743358"/>
    <lineage>
        <taxon>Bacteria</taxon>
        <taxon>Pseudomonadati</taxon>
        <taxon>Pseudomonadota</taxon>
        <taxon>Betaproteobacteria</taxon>
        <taxon>Burkholderiales</taxon>
        <taxon>Oxalobacteraceae</taxon>
        <taxon>Telluria group</taxon>
        <taxon>Rugamonas</taxon>
    </lineage>
</organism>
<dbReference type="Proteomes" id="UP000444318">
    <property type="component" value="Unassembled WGS sequence"/>
</dbReference>
<evidence type="ECO:0000259" key="1">
    <source>
        <dbReference type="Pfam" id="PF04471"/>
    </source>
</evidence>
<evidence type="ECO:0000313" key="3">
    <source>
        <dbReference type="Proteomes" id="UP000444318"/>
    </source>
</evidence>
<name>A0A843SJ78_9BURK</name>
<keyword evidence="3" id="KW-1185">Reference proteome</keyword>
<reference evidence="2 3" key="1">
    <citation type="submission" date="2019-10" db="EMBL/GenBank/DDBJ databases">
        <title>Two novel species isolated from a subtropical stream in China.</title>
        <authorList>
            <person name="Lu H."/>
        </authorList>
    </citation>
    <scope>NUCLEOTIDE SEQUENCE [LARGE SCALE GENOMIC DNA]</scope>
    <source>
        <strain evidence="2 3">FT103W</strain>
    </source>
</reference>
<proteinExistence type="predicted"/>
<feature type="domain" description="Restriction endonuclease type IV Mrr" evidence="1">
    <location>
        <begin position="34"/>
        <end position="103"/>
    </location>
</feature>
<comment type="caution">
    <text evidence="2">The sequence shown here is derived from an EMBL/GenBank/DDBJ whole genome shotgun (WGS) entry which is preliminary data.</text>
</comment>
<dbReference type="InterPro" id="IPR011335">
    <property type="entry name" value="Restrct_endonuc-II-like"/>
</dbReference>
<dbReference type="RefSeq" id="WP_152807705.1">
    <property type="nucleotide sequence ID" value="NZ_WHUF01000006.1"/>
</dbReference>
<dbReference type="InterPro" id="IPR007560">
    <property type="entry name" value="Restrct_endonuc_IV_Mrr"/>
</dbReference>
<dbReference type="Pfam" id="PF04471">
    <property type="entry name" value="Mrr_cat"/>
    <property type="match status" value="1"/>
</dbReference>